<evidence type="ECO:0000256" key="1">
    <source>
        <dbReference type="SAM" id="Phobius"/>
    </source>
</evidence>
<keyword evidence="3" id="KW-1185">Reference proteome</keyword>
<dbReference type="OrthoDB" id="5840914at2759"/>
<proteinExistence type="predicted"/>
<name>A0A368G4Q7_ANCCA</name>
<organism evidence="2 3">
    <name type="scientific">Ancylostoma caninum</name>
    <name type="common">Dog hookworm</name>
    <dbReference type="NCBI Taxonomy" id="29170"/>
    <lineage>
        <taxon>Eukaryota</taxon>
        <taxon>Metazoa</taxon>
        <taxon>Ecdysozoa</taxon>
        <taxon>Nematoda</taxon>
        <taxon>Chromadorea</taxon>
        <taxon>Rhabditida</taxon>
        <taxon>Rhabditina</taxon>
        <taxon>Rhabditomorpha</taxon>
        <taxon>Strongyloidea</taxon>
        <taxon>Ancylostomatidae</taxon>
        <taxon>Ancylostomatinae</taxon>
        <taxon>Ancylostoma</taxon>
    </lineage>
</organism>
<evidence type="ECO:0000313" key="3">
    <source>
        <dbReference type="Proteomes" id="UP000252519"/>
    </source>
</evidence>
<dbReference type="EMBL" id="JOJR01000338">
    <property type="protein sequence ID" value="RCN39431.1"/>
    <property type="molecule type" value="Genomic_DNA"/>
</dbReference>
<accession>A0A368G4Q7</accession>
<comment type="caution">
    <text evidence="2">The sequence shown here is derived from an EMBL/GenBank/DDBJ whole genome shotgun (WGS) entry which is preliminary data.</text>
</comment>
<evidence type="ECO:0000313" key="2">
    <source>
        <dbReference type="EMBL" id="RCN39431.1"/>
    </source>
</evidence>
<keyword evidence="1" id="KW-0812">Transmembrane</keyword>
<feature type="transmembrane region" description="Helical" evidence="1">
    <location>
        <begin position="50"/>
        <end position="71"/>
    </location>
</feature>
<feature type="transmembrane region" description="Helical" evidence="1">
    <location>
        <begin position="6"/>
        <end position="29"/>
    </location>
</feature>
<keyword evidence="1" id="KW-1133">Transmembrane helix</keyword>
<dbReference type="Proteomes" id="UP000252519">
    <property type="component" value="Unassembled WGS sequence"/>
</dbReference>
<keyword evidence="1" id="KW-0472">Membrane</keyword>
<gene>
    <name evidence="2" type="ORF">ANCCAN_14637</name>
</gene>
<sequence>MGASRSFLAVSIAFPAFLAGLAVLGYELYSKAQNERNEVVQRLVRDVKEIGLLAVFPGTAVLLVIIVLLRLHQLRILRIYQNRKSVDDYLAIGSKRVIEKHQIPFHRDVASACYFSEEKTDFAKLLTQVLIGNMQIENRRFLISDDGFRANNYRSYMLNETSTPPRL</sequence>
<dbReference type="STRING" id="29170.A0A368G4Q7"/>
<protein>
    <submittedName>
        <fullName evidence="2">Uncharacterized protein</fullName>
    </submittedName>
</protein>
<dbReference type="AlphaFoldDB" id="A0A368G4Q7"/>
<reference evidence="2 3" key="1">
    <citation type="submission" date="2014-10" db="EMBL/GenBank/DDBJ databases">
        <title>Draft genome of the hookworm Ancylostoma caninum.</title>
        <authorList>
            <person name="Mitreva M."/>
        </authorList>
    </citation>
    <scope>NUCLEOTIDE SEQUENCE [LARGE SCALE GENOMIC DNA]</scope>
    <source>
        <strain evidence="2 3">Baltimore</strain>
    </source>
</reference>